<dbReference type="EC" id="2.5.1.47" evidence="5"/>
<evidence type="ECO:0000256" key="10">
    <source>
        <dbReference type="ARBA" id="ARBA00023128"/>
    </source>
</evidence>
<keyword evidence="9" id="KW-0809">Transit peptide</keyword>
<evidence type="ECO:0000256" key="8">
    <source>
        <dbReference type="ARBA" id="ARBA00022898"/>
    </source>
</evidence>
<dbReference type="SUPFAM" id="SSF53686">
    <property type="entry name" value="Tryptophan synthase beta subunit-like PLP-dependent enzymes"/>
    <property type="match status" value="1"/>
</dbReference>
<dbReference type="GO" id="GO:0016747">
    <property type="term" value="F:acyltransferase activity, transferring groups other than amino-acyl groups"/>
    <property type="evidence" value="ECO:0007669"/>
    <property type="project" value="InterPro"/>
</dbReference>
<proteinExistence type="inferred from homology"/>
<dbReference type="OrthoDB" id="10259545at2759"/>
<dbReference type="Proteomes" id="UP000757232">
    <property type="component" value="Unassembled WGS sequence"/>
</dbReference>
<dbReference type="InterPro" id="IPR000182">
    <property type="entry name" value="GNAT_dom"/>
</dbReference>
<feature type="domain" description="Tryptophan synthase beta chain-like PALP" evidence="19">
    <location>
        <begin position="26"/>
        <end position="323"/>
    </location>
</feature>
<evidence type="ECO:0000256" key="17">
    <source>
        <dbReference type="ARBA" id="ARBA00079147"/>
    </source>
</evidence>
<evidence type="ECO:0000256" key="3">
    <source>
        <dbReference type="ARBA" id="ARBA00004962"/>
    </source>
</evidence>
<dbReference type="Pfam" id="PF13302">
    <property type="entry name" value="Acetyltransf_3"/>
    <property type="match status" value="2"/>
</dbReference>
<evidence type="ECO:0000256" key="11">
    <source>
        <dbReference type="ARBA" id="ARBA00023192"/>
    </source>
</evidence>
<dbReference type="InterPro" id="IPR001216">
    <property type="entry name" value="P-phosphate_BS"/>
</dbReference>
<feature type="domain" description="N-acetyltransferase" evidence="20">
    <location>
        <begin position="619"/>
        <end position="818"/>
    </location>
</feature>
<evidence type="ECO:0000256" key="14">
    <source>
        <dbReference type="ARBA" id="ARBA00058228"/>
    </source>
</evidence>
<keyword evidence="22" id="KW-1185">Reference proteome</keyword>
<evidence type="ECO:0000259" key="19">
    <source>
        <dbReference type="Pfam" id="PF00291"/>
    </source>
</evidence>
<comment type="caution">
    <text evidence="21">The sequence shown here is derived from an EMBL/GenBank/DDBJ whole genome shotgun (WGS) entry which is preliminary data.</text>
</comment>
<comment type="cofactor">
    <cofactor evidence="1">
        <name>pyridoxal 5'-phosphate</name>
        <dbReference type="ChEBI" id="CHEBI:597326"/>
    </cofactor>
</comment>
<gene>
    <name evidence="21" type="ORF">A7U60_g6061</name>
</gene>
<keyword evidence="7" id="KW-0808">Transferase</keyword>
<evidence type="ECO:0000256" key="1">
    <source>
        <dbReference type="ARBA" id="ARBA00001933"/>
    </source>
</evidence>
<dbReference type="FunFam" id="3.40.50.1100:FF:000011">
    <property type="entry name" value="Cysteine synthase (o-acetylserine)"/>
    <property type="match status" value="1"/>
</dbReference>
<evidence type="ECO:0000256" key="16">
    <source>
        <dbReference type="ARBA" id="ARBA00078262"/>
    </source>
</evidence>
<evidence type="ECO:0000256" key="2">
    <source>
        <dbReference type="ARBA" id="ARBA00004173"/>
    </source>
</evidence>
<accession>A0A9Q5HVQ5</accession>
<evidence type="ECO:0000256" key="7">
    <source>
        <dbReference type="ARBA" id="ARBA00022679"/>
    </source>
</evidence>
<dbReference type="NCBIfam" id="NF007989">
    <property type="entry name" value="PRK10717.1"/>
    <property type="match status" value="1"/>
</dbReference>
<dbReference type="CDD" id="cd01561">
    <property type="entry name" value="CBS_like"/>
    <property type="match status" value="1"/>
</dbReference>
<evidence type="ECO:0000256" key="4">
    <source>
        <dbReference type="ARBA" id="ARBA00007103"/>
    </source>
</evidence>
<name>A0A9Q5HVQ5_SANBA</name>
<keyword evidence="6" id="KW-0028">Amino-acid biosynthesis</keyword>
<dbReference type="AlphaFoldDB" id="A0A9Q5HVQ5"/>
<comment type="similarity">
    <text evidence="4">Belongs to the cysteine synthase/cystathionine beta-synthase family.</text>
</comment>
<dbReference type="InterPro" id="IPR016181">
    <property type="entry name" value="Acyl_CoA_acyltransferase"/>
</dbReference>
<dbReference type="Gene3D" id="3.40.630.30">
    <property type="match status" value="2"/>
</dbReference>
<protein>
    <recommendedName>
        <fullName evidence="15">Cysteine synthase 1</fullName>
        <ecNumber evidence="5">2.5.1.47</ecNumber>
    </recommendedName>
    <alternativeName>
        <fullName evidence="16">O-acetylserine (thiol)-lyase 1</fullName>
    </alternativeName>
    <alternativeName>
        <fullName evidence="17">O-acetylserine sulfhydrylase 1</fullName>
    </alternativeName>
    <alternativeName>
        <fullName evidence="18">O-succinylserine sulfhydrylase</fullName>
    </alternativeName>
</protein>
<evidence type="ECO:0000256" key="12">
    <source>
        <dbReference type="ARBA" id="ARBA00047931"/>
    </source>
</evidence>
<evidence type="ECO:0000256" key="9">
    <source>
        <dbReference type="ARBA" id="ARBA00022946"/>
    </source>
</evidence>
<dbReference type="SUPFAM" id="SSF55729">
    <property type="entry name" value="Acyl-CoA N-acyltransferases (Nat)"/>
    <property type="match status" value="2"/>
</dbReference>
<comment type="function">
    <text evidence="14">Catalyzes the conversion of O-succinyl-L-serine into cysteine, the last step in the cysteine biosynthesis pathway. Can also use O-acetyl-L-serine.</text>
</comment>
<evidence type="ECO:0000256" key="15">
    <source>
        <dbReference type="ARBA" id="ARBA00072087"/>
    </source>
</evidence>
<evidence type="ECO:0000256" key="6">
    <source>
        <dbReference type="ARBA" id="ARBA00022605"/>
    </source>
</evidence>
<reference evidence="21" key="1">
    <citation type="submission" date="2016-06" db="EMBL/GenBank/DDBJ databases">
        <title>Draft Genome sequence of the fungus Inonotus baumii.</title>
        <authorList>
            <person name="Zhu H."/>
            <person name="Lin W."/>
        </authorList>
    </citation>
    <scope>NUCLEOTIDE SEQUENCE</scope>
    <source>
        <strain evidence="21">821</strain>
    </source>
</reference>
<dbReference type="PANTHER" id="PTHR10314">
    <property type="entry name" value="CYSTATHIONINE BETA-SYNTHASE"/>
    <property type="match status" value="1"/>
</dbReference>
<dbReference type="GO" id="GO:0005739">
    <property type="term" value="C:mitochondrion"/>
    <property type="evidence" value="ECO:0007669"/>
    <property type="project" value="UniProtKB-SubCell"/>
</dbReference>
<comment type="subcellular location">
    <subcellularLocation>
        <location evidence="2">Mitochondrion</location>
    </subcellularLocation>
</comment>
<keyword evidence="8" id="KW-0663">Pyridoxal phosphate</keyword>
<dbReference type="Gene3D" id="3.40.50.1100">
    <property type="match status" value="2"/>
</dbReference>
<evidence type="ECO:0000256" key="5">
    <source>
        <dbReference type="ARBA" id="ARBA00012681"/>
    </source>
</evidence>
<evidence type="ECO:0000313" key="21">
    <source>
        <dbReference type="EMBL" id="OCB86888.1"/>
    </source>
</evidence>
<evidence type="ECO:0000256" key="18">
    <source>
        <dbReference type="ARBA" id="ARBA00081847"/>
    </source>
</evidence>
<dbReference type="InterPro" id="IPR036052">
    <property type="entry name" value="TrpB-like_PALP_sf"/>
</dbReference>
<comment type="catalytic activity">
    <reaction evidence="13">
        <text>O-succinyl-L-serine + hydrogen sulfide = L-cysteine + succinate</text>
        <dbReference type="Rhea" id="RHEA:53816"/>
        <dbReference type="ChEBI" id="CHEBI:29919"/>
        <dbReference type="ChEBI" id="CHEBI:30031"/>
        <dbReference type="ChEBI" id="CHEBI:35235"/>
        <dbReference type="ChEBI" id="CHEBI:136856"/>
    </reaction>
</comment>
<dbReference type="InterPro" id="IPR050214">
    <property type="entry name" value="Cys_Synth/Cystath_Beta-Synth"/>
</dbReference>
<dbReference type="Pfam" id="PF00291">
    <property type="entry name" value="PALP"/>
    <property type="match status" value="1"/>
</dbReference>
<keyword evidence="10" id="KW-0496">Mitochondrion</keyword>
<comment type="catalytic activity">
    <reaction evidence="12">
        <text>O-acetyl-L-serine + hydrogen sulfide = L-cysteine + acetate</text>
        <dbReference type="Rhea" id="RHEA:14829"/>
        <dbReference type="ChEBI" id="CHEBI:29919"/>
        <dbReference type="ChEBI" id="CHEBI:30089"/>
        <dbReference type="ChEBI" id="CHEBI:35235"/>
        <dbReference type="ChEBI" id="CHEBI:58340"/>
        <dbReference type="EC" id="2.5.1.47"/>
    </reaction>
</comment>
<dbReference type="InterPro" id="IPR001926">
    <property type="entry name" value="TrpB-like_PALP"/>
</dbReference>
<sequence length="849" mass="93736">MQSRFQGCQEGIPGHFTTGPVNGLAGAIGNTPLIYLKGLSERTGCQILGKAEFQNPGGSVKDRAALGLISDAEEKGLLKPGGTVVEGTAGNTGIGLAHVCRSKGYNCVIFMPNTQSQEKIDLLRMLGAEVYPVPAVAYDDPKNYNHQARDYAKALDNAIWTNQFDNVANANIHYATTGPEIWEQTDGKVDGFICATGTGGTLAGVGRYLKEKSNGRTQIWLADPPGSVLHSYISSGGKLIERTGSSVTEGIGQGRITDNLGTFIKNVDSSLHIADEKSISMVYEMLDTEGLYIGASSALNVVAAYEMAQKLGPGKTIVTAICDGAYRYQSRLFSKKWLQLKGLENAIPENLKKQFHPLKLNPRTNEIYLQLPPPHENIIITPPRKNDTDAIVEAMNDPRVYKTLLSPPFPYLREHAEAWLASSIQACDTAYDKLKQAAAKDVDDRSPVVHVDGCPVSFLREVRKDGSDAYLGSIGIFRSFRFQFLRDEERERSLSSRNVELPAGHPEIIWEIADHLVSSHHGRGIVTAVVRTLINDWAVPRMNAHVIYASAFTGNIASVRVFLKNGFEEFDQVEDCLTIAENRFVLTTPSSLDKQMHPLKVNLCTNEVHLRLPAPHENIVITPPRMTDADALIQIMNDPRVYKMLLDEPFPFLPTHAEAWLTVEKQRSDAVLDEFRRSAGQNKRNNLGGAGDSQTPPLRYVGDCPVSILREVQKDGSDTFIGHIGVYRCGRFEFLRDEEQEDEFASQNEEFPVGSPKIIWEIGDFLSSSYHGGGIMTAAIRMIIHDWAVPRMNAHTIYGSTYSGNAASVKVFLKNGFKEFDFVDNCVEIRKSKGGGKAGVHFLVWRRPQ</sequence>
<keyword evidence="11" id="KW-0198">Cysteine biosynthesis</keyword>
<dbReference type="GO" id="GO:0006535">
    <property type="term" value="P:cysteine biosynthetic process from serine"/>
    <property type="evidence" value="ECO:0007669"/>
    <property type="project" value="InterPro"/>
</dbReference>
<dbReference type="GO" id="GO:0004124">
    <property type="term" value="F:cysteine synthase activity"/>
    <property type="evidence" value="ECO:0007669"/>
    <property type="project" value="UniProtKB-EC"/>
</dbReference>
<organism evidence="21 22">
    <name type="scientific">Sanghuangporus baumii</name>
    <name type="common">Phellinus baumii</name>
    <dbReference type="NCBI Taxonomy" id="108892"/>
    <lineage>
        <taxon>Eukaryota</taxon>
        <taxon>Fungi</taxon>
        <taxon>Dikarya</taxon>
        <taxon>Basidiomycota</taxon>
        <taxon>Agaricomycotina</taxon>
        <taxon>Agaricomycetes</taxon>
        <taxon>Hymenochaetales</taxon>
        <taxon>Hymenochaetaceae</taxon>
        <taxon>Sanghuangporus</taxon>
    </lineage>
</organism>
<evidence type="ECO:0000313" key="22">
    <source>
        <dbReference type="Proteomes" id="UP000757232"/>
    </source>
</evidence>
<feature type="domain" description="N-acetyltransferase" evidence="20">
    <location>
        <begin position="378"/>
        <end position="568"/>
    </location>
</feature>
<evidence type="ECO:0000256" key="13">
    <source>
        <dbReference type="ARBA" id="ARBA00050981"/>
    </source>
</evidence>
<comment type="pathway">
    <text evidence="3">Amino-acid biosynthesis; L-cysteine biosynthesis; L-cysteine from L-serine: step 2/2.</text>
</comment>
<evidence type="ECO:0000259" key="20">
    <source>
        <dbReference type="Pfam" id="PF13302"/>
    </source>
</evidence>
<dbReference type="PROSITE" id="PS00901">
    <property type="entry name" value="CYS_SYNTHASE"/>
    <property type="match status" value="1"/>
</dbReference>
<dbReference type="EMBL" id="LNZH02000198">
    <property type="protein sequence ID" value="OCB86888.1"/>
    <property type="molecule type" value="Genomic_DNA"/>
</dbReference>